<keyword evidence="4" id="KW-0472">Membrane</keyword>
<evidence type="ECO:0000313" key="6">
    <source>
        <dbReference type="EMBL" id="PAA74339.1"/>
    </source>
</evidence>
<feature type="compositionally biased region" description="Pro residues" evidence="3">
    <location>
        <begin position="511"/>
        <end position="535"/>
    </location>
</feature>
<dbReference type="Gene3D" id="3.80.10.10">
    <property type="entry name" value="Ribonuclease Inhibitor"/>
    <property type="match status" value="2"/>
</dbReference>
<dbReference type="SMART" id="SM00369">
    <property type="entry name" value="LRR_TYP"/>
    <property type="match status" value="2"/>
</dbReference>
<accession>A0A267FMR8</accession>
<feature type="compositionally biased region" description="Polar residues" evidence="3">
    <location>
        <begin position="576"/>
        <end position="587"/>
    </location>
</feature>
<feature type="compositionally biased region" description="Low complexity" evidence="3">
    <location>
        <begin position="538"/>
        <end position="557"/>
    </location>
</feature>
<keyword evidence="2" id="KW-0677">Repeat</keyword>
<feature type="transmembrane region" description="Helical" evidence="4">
    <location>
        <begin position="440"/>
        <end position="462"/>
    </location>
</feature>
<evidence type="ECO:0000256" key="4">
    <source>
        <dbReference type="SAM" id="Phobius"/>
    </source>
</evidence>
<evidence type="ECO:0000256" key="5">
    <source>
        <dbReference type="SAM" id="SignalP"/>
    </source>
</evidence>
<organism evidence="6 7">
    <name type="scientific">Macrostomum lignano</name>
    <dbReference type="NCBI Taxonomy" id="282301"/>
    <lineage>
        <taxon>Eukaryota</taxon>
        <taxon>Metazoa</taxon>
        <taxon>Spiralia</taxon>
        <taxon>Lophotrochozoa</taxon>
        <taxon>Platyhelminthes</taxon>
        <taxon>Rhabditophora</taxon>
        <taxon>Macrostomorpha</taxon>
        <taxon>Macrostomida</taxon>
        <taxon>Macrostomidae</taxon>
        <taxon>Macrostomum</taxon>
    </lineage>
</organism>
<evidence type="ECO:0008006" key="8">
    <source>
        <dbReference type="Google" id="ProtNLM"/>
    </source>
</evidence>
<dbReference type="Pfam" id="PF13855">
    <property type="entry name" value="LRR_8"/>
    <property type="match status" value="2"/>
</dbReference>
<comment type="caution">
    <text evidence="6">The sequence shown here is derived from an EMBL/GenBank/DDBJ whole genome shotgun (WGS) entry which is preliminary data.</text>
</comment>
<dbReference type="Proteomes" id="UP000215902">
    <property type="component" value="Unassembled WGS sequence"/>
</dbReference>
<gene>
    <name evidence="6" type="ORF">BOX15_Mlig021420g1</name>
</gene>
<feature type="region of interest" description="Disordered" evidence="3">
    <location>
        <begin position="488"/>
        <end position="590"/>
    </location>
</feature>
<dbReference type="OrthoDB" id="1394818at2759"/>
<dbReference type="InterPro" id="IPR032675">
    <property type="entry name" value="LRR_dom_sf"/>
</dbReference>
<dbReference type="SUPFAM" id="SSF52058">
    <property type="entry name" value="L domain-like"/>
    <property type="match status" value="1"/>
</dbReference>
<keyword evidence="1" id="KW-0433">Leucine-rich repeat</keyword>
<evidence type="ECO:0000256" key="3">
    <source>
        <dbReference type="SAM" id="MobiDB-lite"/>
    </source>
</evidence>
<evidence type="ECO:0000256" key="2">
    <source>
        <dbReference type="ARBA" id="ARBA00022737"/>
    </source>
</evidence>
<evidence type="ECO:0000256" key="1">
    <source>
        <dbReference type="ARBA" id="ARBA00022614"/>
    </source>
</evidence>
<dbReference type="AlphaFoldDB" id="A0A267FMR8"/>
<keyword evidence="4" id="KW-1133">Transmembrane helix</keyword>
<evidence type="ECO:0000313" key="7">
    <source>
        <dbReference type="Proteomes" id="UP000215902"/>
    </source>
</evidence>
<dbReference type="InterPro" id="IPR003591">
    <property type="entry name" value="Leu-rich_rpt_typical-subtyp"/>
</dbReference>
<keyword evidence="5" id="KW-0732">Signal</keyword>
<dbReference type="PANTHER" id="PTHR24366">
    <property type="entry name" value="IG(IMMUNOGLOBULIN) AND LRR(LEUCINE RICH REPEAT) DOMAINS"/>
    <property type="match status" value="1"/>
</dbReference>
<name>A0A267FMR8_9PLAT</name>
<keyword evidence="7" id="KW-1185">Reference proteome</keyword>
<sequence length="605" mass="67104">MSISSLFAILLCASLLPSPSVQLTNCGYCICDLPSITCDFHKVKDQLHGSTNLAEFAPNSGILRELDVDPLAYRELYINCRNSPKINNRRLTRSLLKGYANLTRVGLVNCGLIGIEPDALADLAHIRELDLSNNTLERLPAALFRHREMAVLTLSENPRLTLTAETFLNFSLERLVLSKCGLQEFPWDSLQVIRNLHELTLSQNSIQVVPSEAIQLVRRLRVFYLDENPLSCFCTNKWISESIDWNRVSPQIIKSSKLPKCGSPPTLHDVELTRLSPSDFPCQAPEIRSVDIRLEPDSAQLICSASTHQSGPLVWTYRHLAIYPELPNAYPSRTYQSSGATFRQSVHRTPGYEREKYTLTARSEDGQLTNFSLTLHWPPAVESEGTASESKTGSGGTDDSDSSSTSTRPKLPTEPQKPISGDGGVGGDYFSRKQFTLIEMIIAVVGTFMATSLVFLLACQAIQWYNKRDKKRWAAGYAGPPYSYSYNSHRPPSHEYDVPRIDQPCLLPKQPQQPPPPNQPPPPPPQHTLPMPPHNMPTGAGVSLSSTSSGSGASAAVQTLLSKHQQHHKQQQQQHLPITTSSSSNGMGETEFLDYTGHRIVFNHT</sequence>
<dbReference type="STRING" id="282301.A0A267FMR8"/>
<dbReference type="PANTHER" id="PTHR24366:SF96">
    <property type="entry name" value="LEUCINE RICH REPEAT CONTAINING 53"/>
    <property type="match status" value="1"/>
</dbReference>
<dbReference type="InterPro" id="IPR001611">
    <property type="entry name" value="Leu-rich_rpt"/>
</dbReference>
<feature type="chain" id="PRO_5012289266" description="Ig-like domain-containing protein" evidence="5">
    <location>
        <begin position="23"/>
        <end position="605"/>
    </location>
</feature>
<keyword evidence="4" id="KW-0812">Transmembrane</keyword>
<proteinExistence type="predicted"/>
<feature type="signal peptide" evidence="5">
    <location>
        <begin position="1"/>
        <end position="22"/>
    </location>
</feature>
<feature type="region of interest" description="Disordered" evidence="3">
    <location>
        <begin position="382"/>
        <end position="425"/>
    </location>
</feature>
<reference evidence="6 7" key="1">
    <citation type="submission" date="2017-06" db="EMBL/GenBank/DDBJ databases">
        <title>A platform for efficient transgenesis in Macrostomum lignano, a flatworm model organism for stem cell research.</title>
        <authorList>
            <person name="Berezikov E."/>
        </authorList>
    </citation>
    <scope>NUCLEOTIDE SEQUENCE [LARGE SCALE GENOMIC DNA]</scope>
    <source>
        <strain evidence="6">DV1</strain>
        <tissue evidence="6">Whole organism</tissue>
    </source>
</reference>
<protein>
    <recommendedName>
        <fullName evidence="8">Ig-like domain-containing protein</fullName>
    </recommendedName>
</protein>
<dbReference type="EMBL" id="NIVC01000955">
    <property type="protein sequence ID" value="PAA74339.1"/>
    <property type="molecule type" value="Genomic_DNA"/>
</dbReference>